<dbReference type="Proteomes" id="UP000282971">
    <property type="component" value="Unassembled WGS sequence"/>
</dbReference>
<evidence type="ECO:0000313" key="2">
    <source>
        <dbReference type="EMBL" id="RVT90400.1"/>
    </source>
</evidence>
<organism evidence="2 3">
    <name type="scientific">Sphingomonas crocodyli</name>
    <dbReference type="NCBI Taxonomy" id="1979270"/>
    <lineage>
        <taxon>Bacteria</taxon>
        <taxon>Pseudomonadati</taxon>
        <taxon>Pseudomonadota</taxon>
        <taxon>Alphaproteobacteria</taxon>
        <taxon>Sphingomonadales</taxon>
        <taxon>Sphingomonadaceae</taxon>
        <taxon>Sphingomonas</taxon>
    </lineage>
</organism>
<evidence type="ECO:0000256" key="1">
    <source>
        <dbReference type="SAM" id="MobiDB-lite"/>
    </source>
</evidence>
<keyword evidence="3" id="KW-1185">Reference proteome</keyword>
<reference evidence="2 3" key="1">
    <citation type="submission" date="2019-01" db="EMBL/GenBank/DDBJ databases">
        <authorList>
            <person name="Chen W.-M."/>
        </authorList>
    </citation>
    <scope>NUCLEOTIDE SEQUENCE [LARGE SCALE GENOMIC DNA]</scope>
    <source>
        <strain evidence="2 3">CCP-7</strain>
    </source>
</reference>
<dbReference type="RefSeq" id="WP_127745657.1">
    <property type="nucleotide sequence ID" value="NZ_SACN01000003.1"/>
</dbReference>
<accession>A0A437LYB4</accession>
<comment type="caution">
    <text evidence="2">The sequence shown here is derived from an EMBL/GenBank/DDBJ whole genome shotgun (WGS) entry which is preliminary data.</text>
</comment>
<evidence type="ECO:0000313" key="3">
    <source>
        <dbReference type="Proteomes" id="UP000282971"/>
    </source>
</evidence>
<proteinExistence type="predicted"/>
<feature type="compositionally biased region" description="Polar residues" evidence="1">
    <location>
        <begin position="70"/>
        <end position="81"/>
    </location>
</feature>
<dbReference type="AlphaFoldDB" id="A0A437LYB4"/>
<gene>
    <name evidence="2" type="ORF">EOD43_19245</name>
</gene>
<name>A0A437LYB4_9SPHN</name>
<protein>
    <submittedName>
        <fullName evidence="2">Uncharacterized protein</fullName>
    </submittedName>
</protein>
<dbReference type="EMBL" id="SACN01000003">
    <property type="protein sequence ID" value="RVT90400.1"/>
    <property type="molecule type" value="Genomic_DNA"/>
</dbReference>
<sequence length="92" mass="10341">MARAHEQLQEDTVPDLDEEAEYLLRCAHEEREQAVAAQHPSAATVHRALAERYATRAFLTQMAGDEPLIDSQSPIGRSGQSDGKRNVRDRRD</sequence>
<feature type="region of interest" description="Disordered" evidence="1">
    <location>
        <begin position="65"/>
        <end position="92"/>
    </location>
</feature>
<feature type="compositionally biased region" description="Basic and acidic residues" evidence="1">
    <location>
        <begin position="82"/>
        <end position="92"/>
    </location>
</feature>